<keyword evidence="1" id="KW-0479">Metal-binding</keyword>
<evidence type="ECO:0000256" key="2">
    <source>
        <dbReference type="ARBA" id="ARBA00023004"/>
    </source>
</evidence>
<dbReference type="InterPro" id="IPR036812">
    <property type="entry name" value="NAD(P)_OxRdtase_dom_sf"/>
</dbReference>
<dbReference type="EMBL" id="JAESWA010000023">
    <property type="protein sequence ID" value="MBL4933135.1"/>
    <property type="molecule type" value="Genomic_DNA"/>
</dbReference>
<keyword evidence="6" id="KW-1185">Reference proteome</keyword>
<dbReference type="AlphaFoldDB" id="A0A937K634"/>
<dbReference type="GO" id="GO:0051536">
    <property type="term" value="F:iron-sulfur cluster binding"/>
    <property type="evidence" value="ECO:0007669"/>
    <property type="project" value="UniProtKB-KW"/>
</dbReference>
<dbReference type="InterPro" id="IPR017900">
    <property type="entry name" value="4Fe4S_Fe_S_CS"/>
</dbReference>
<gene>
    <name evidence="5" type="ORF">JK634_15075</name>
</gene>
<dbReference type="InterPro" id="IPR017896">
    <property type="entry name" value="4Fe4S_Fe-S-bd"/>
</dbReference>
<keyword evidence="3" id="KW-0411">Iron-sulfur</keyword>
<dbReference type="InterPro" id="IPR020471">
    <property type="entry name" value="AKR"/>
</dbReference>
<dbReference type="SUPFAM" id="SSF46548">
    <property type="entry name" value="alpha-helical ferredoxin"/>
    <property type="match status" value="1"/>
</dbReference>
<dbReference type="GO" id="GO:0046872">
    <property type="term" value="F:metal ion binding"/>
    <property type="evidence" value="ECO:0007669"/>
    <property type="project" value="UniProtKB-KW"/>
</dbReference>
<name>A0A937K634_9CLOT</name>
<dbReference type="PANTHER" id="PTHR43312">
    <property type="entry name" value="D-THREO-ALDOSE 1-DEHYDROGENASE"/>
    <property type="match status" value="1"/>
</dbReference>
<dbReference type="Proteomes" id="UP000623681">
    <property type="component" value="Unassembled WGS sequence"/>
</dbReference>
<keyword evidence="2" id="KW-0408">Iron</keyword>
<comment type="caution">
    <text evidence="5">The sequence shown here is derived from an EMBL/GenBank/DDBJ whole genome shotgun (WGS) entry which is preliminary data.</text>
</comment>
<dbReference type="InterPro" id="IPR023210">
    <property type="entry name" value="NADP_OxRdtase_dom"/>
</dbReference>
<evidence type="ECO:0000256" key="3">
    <source>
        <dbReference type="ARBA" id="ARBA00023014"/>
    </source>
</evidence>
<protein>
    <submittedName>
        <fullName evidence="5">Aldo/keto reductase</fullName>
    </submittedName>
</protein>
<accession>A0A937K634</accession>
<dbReference type="PRINTS" id="PR00069">
    <property type="entry name" value="ALDKETRDTASE"/>
</dbReference>
<dbReference type="GO" id="GO:0016491">
    <property type="term" value="F:oxidoreductase activity"/>
    <property type="evidence" value="ECO:0007669"/>
    <property type="project" value="InterPro"/>
</dbReference>
<dbReference type="InterPro" id="IPR053135">
    <property type="entry name" value="AKR2_Oxidoreductase"/>
</dbReference>
<feature type="domain" description="4Fe-4S ferredoxin-type" evidence="4">
    <location>
        <begin position="331"/>
        <end position="360"/>
    </location>
</feature>
<evidence type="ECO:0000313" key="6">
    <source>
        <dbReference type="Proteomes" id="UP000623681"/>
    </source>
</evidence>
<dbReference type="PANTHER" id="PTHR43312:SF2">
    <property type="entry name" value="OXIDOREDUCTASE"/>
    <property type="match status" value="1"/>
</dbReference>
<reference evidence="5" key="1">
    <citation type="submission" date="2021-01" db="EMBL/GenBank/DDBJ databases">
        <title>Genome public.</title>
        <authorList>
            <person name="Liu C."/>
            <person name="Sun Q."/>
        </authorList>
    </citation>
    <scope>NUCLEOTIDE SEQUENCE</scope>
    <source>
        <strain evidence="5">YIM B02565</strain>
    </source>
</reference>
<dbReference type="SUPFAM" id="SSF51430">
    <property type="entry name" value="NAD(P)-linked oxidoreductase"/>
    <property type="match status" value="1"/>
</dbReference>
<dbReference type="RefSeq" id="WP_202768503.1">
    <property type="nucleotide sequence ID" value="NZ_JAESWA010000023.1"/>
</dbReference>
<dbReference type="CDD" id="cd19096">
    <property type="entry name" value="AKR_Fe-S_oxidoreductase"/>
    <property type="match status" value="1"/>
</dbReference>
<dbReference type="PROSITE" id="PS00198">
    <property type="entry name" value="4FE4S_FER_1"/>
    <property type="match status" value="1"/>
</dbReference>
<evidence type="ECO:0000313" key="5">
    <source>
        <dbReference type="EMBL" id="MBL4933135.1"/>
    </source>
</evidence>
<dbReference type="Gene3D" id="3.20.20.100">
    <property type="entry name" value="NADP-dependent oxidoreductase domain"/>
    <property type="match status" value="1"/>
</dbReference>
<dbReference type="Pfam" id="PF13187">
    <property type="entry name" value="Fer4_9"/>
    <property type="match status" value="1"/>
</dbReference>
<proteinExistence type="predicted"/>
<organism evidence="5 6">
    <name type="scientific">Clostridium paridis</name>
    <dbReference type="NCBI Taxonomy" id="2803863"/>
    <lineage>
        <taxon>Bacteria</taxon>
        <taxon>Bacillati</taxon>
        <taxon>Bacillota</taxon>
        <taxon>Clostridia</taxon>
        <taxon>Eubacteriales</taxon>
        <taxon>Clostridiaceae</taxon>
        <taxon>Clostridium</taxon>
    </lineage>
</organism>
<dbReference type="Gene3D" id="3.30.70.20">
    <property type="match status" value="1"/>
</dbReference>
<dbReference type="Pfam" id="PF00248">
    <property type="entry name" value="Aldo_ket_red"/>
    <property type="match status" value="1"/>
</dbReference>
<dbReference type="PROSITE" id="PS51379">
    <property type="entry name" value="4FE4S_FER_2"/>
    <property type="match status" value="1"/>
</dbReference>
<sequence>MKKLGFGGMRLPRLVENDPKSIDQAQVNEMADHFINQGFTYFDTAYPYHQGLSEGAFKKAVVDRYPREAFLLADKMPTFSVFKTEDYERFFNEQLERCGVEYFDYYLLHNLGEKNYASSVKLGGFEFMKKLKEEGKAKHIGFSFHDKAELLDEILTKHPEMEFVQLQLNYIDWESESIQSRKCYEVARKHNKPVIVMEPIKGGGLANPPEKAQELFKAYNKEMSYASWAIRYVASLEGVMMVLSGMNSFNQLKDNTAYMSDFKPLNEEEKEIILKVVDIINESIAIPCTNCQYCVDDCPKKINIPAYFSVYNSYHLYGDRNFPAMHYDRQSHGRGKASECIECKACERHCPQHILITEKLKLVAGAFEK</sequence>
<evidence type="ECO:0000259" key="4">
    <source>
        <dbReference type="PROSITE" id="PS51379"/>
    </source>
</evidence>
<evidence type="ECO:0000256" key="1">
    <source>
        <dbReference type="ARBA" id="ARBA00022723"/>
    </source>
</evidence>